<evidence type="ECO:0000313" key="1">
    <source>
        <dbReference type="EMBL" id="KKL89336.1"/>
    </source>
</evidence>
<organism evidence="1">
    <name type="scientific">marine sediment metagenome</name>
    <dbReference type="NCBI Taxonomy" id="412755"/>
    <lineage>
        <taxon>unclassified sequences</taxon>
        <taxon>metagenomes</taxon>
        <taxon>ecological metagenomes</taxon>
    </lineage>
</organism>
<proteinExistence type="predicted"/>
<feature type="non-terminal residue" evidence="1">
    <location>
        <position position="1"/>
    </location>
</feature>
<reference evidence="1" key="1">
    <citation type="journal article" date="2015" name="Nature">
        <title>Complex archaea that bridge the gap between prokaryotes and eukaryotes.</title>
        <authorList>
            <person name="Spang A."/>
            <person name="Saw J.H."/>
            <person name="Jorgensen S.L."/>
            <person name="Zaremba-Niedzwiedzka K."/>
            <person name="Martijn J."/>
            <person name="Lind A.E."/>
            <person name="van Eijk R."/>
            <person name="Schleper C."/>
            <person name="Guy L."/>
            <person name="Ettema T.J."/>
        </authorList>
    </citation>
    <scope>NUCLEOTIDE SEQUENCE</scope>
</reference>
<accession>A0A0F9GFM5</accession>
<dbReference type="AlphaFoldDB" id="A0A0F9GFM5"/>
<gene>
    <name evidence="1" type="ORF">LCGC14_1915680</name>
</gene>
<dbReference type="EMBL" id="LAZR01020313">
    <property type="protein sequence ID" value="KKL89336.1"/>
    <property type="molecule type" value="Genomic_DNA"/>
</dbReference>
<comment type="caution">
    <text evidence="1">The sequence shown here is derived from an EMBL/GenBank/DDBJ whole genome shotgun (WGS) entry which is preliminary data.</text>
</comment>
<name>A0A0F9GFM5_9ZZZZ</name>
<sequence length="81" mass="8553">ALWQRELSHSEIRLASNNPFGMITPDIDDLGFVAAAAIPPIFVRLADVAMSQAALSSIAMSQAKLSNIAGSNPVLTDITMV</sequence>
<protein>
    <submittedName>
        <fullName evidence="1">Uncharacterized protein</fullName>
    </submittedName>
</protein>